<sequence length="594" mass="65960">GWVLRRIDGDEGSNRGRNLMVGFHDTDDDAIRGGISRAWKISKESEYAGAYEFKLKGRPFLAGGVDTVAARQMVLGMCEELERARGYLLSNTYTLSARQGSQSSLVFKIPSIGDDGYGRGGRSSTYLGISLNSGDDIRLIPAPRQSLDFVARDEIGRGIAKTWPRGIQKEGMYGKSYQWKLRGYPWLAEGTDTVDARMLVGRIIGIMQSLGFELMPKIDCSRKLADLSFMIFRRPPTALRTLPPPPVLCLSLHTYDRVRLTCTDTRVVKEVSSRVRASLGTPHLPVDVVESSRWYGRALEFKISGWPFHGMVCSQTALAAGLIILTMIDALRELGWELMASLDVSGKLFAAAFAARVGTRTLVMLVVSVLVEEGGRALTVESRYCMIFHCPFPSLFFAPQWDASVGLCALALCGMGALYGLKCPEEVEQAVRNSLGRRHLKGDGLSDKAKGLHKFKLASKLWMANGKKTVEVRRVLMRMIEELQKVRWEVVEDVDMSRSGFLQMLILRRREGDDFERPHRKDFVVGLHGSDDVRILCEDEATRVFNITEAARIGIESSWKIAREGDYGGAHEFVLKGRPFGSLGAIGEDSVKSC</sequence>
<organism evidence="1 2">
    <name type="scientific">Perkinsus olseni</name>
    <name type="common">Perkinsus atlanticus</name>
    <dbReference type="NCBI Taxonomy" id="32597"/>
    <lineage>
        <taxon>Eukaryota</taxon>
        <taxon>Sar</taxon>
        <taxon>Alveolata</taxon>
        <taxon>Perkinsozoa</taxon>
        <taxon>Perkinsea</taxon>
        <taxon>Perkinsida</taxon>
        <taxon>Perkinsidae</taxon>
        <taxon>Perkinsus</taxon>
    </lineage>
</organism>
<dbReference type="EMBL" id="JABANM010000750">
    <property type="protein sequence ID" value="KAF4755432.1"/>
    <property type="molecule type" value="Genomic_DNA"/>
</dbReference>
<dbReference type="PANTHER" id="PTHR38696">
    <property type="entry name" value="MEDIATOR OF RNA POLYMERASE II TRANSCRIPTION SUBUNIT 13"/>
    <property type="match status" value="1"/>
</dbReference>
<gene>
    <name evidence="1" type="ORF">FOZ62_028255</name>
</gene>
<feature type="non-terminal residue" evidence="1">
    <location>
        <position position="594"/>
    </location>
</feature>
<evidence type="ECO:0000313" key="1">
    <source>
        <dbReference type="EMBL" id="KAF4755432.1"/>
    </source>
</evidence>
<name>A0A7J6UDW4_PEROL</name>
<comment type="caution">
    <text evidence="1">The sequence shown here is derived from an EMBL/GenBank/DDBJ whole genome shotgun (WGS) entry which is preliminary data.</text>
</comment>
<accession>A0A7J6UDW4</accession>
<dbReference type="Proteomes" id="UP000574390">
    <property type="component" value="Unassembled WGS sequence"/>
</dbReference>
<evidence type="ECO:0000313" key="2">
    <source>
        <dbReference type="Proteomes" id="UP000574390"/>
    </source>
</evidence>
<dbReference type="AlphaFoldDB" id="A0A7J6UDW4"/>
<reference evidence="1 2" key="1">
    <citation type="submission" date="2020-04" db="EMBL/GenBank/DDBJ databases">
        <title>Perkinsus olseni comparative genomics.</title>
        <authorList>
            <person name="Bogema D.R."/>
        </authorList>
    </citation>
    <scope>NUCLEOTIDE SEQUENCE [LARGE SCALE GENOMIC DNA]</scope>
    <source>
        <strain evidence="1">ATCC PRA-205</strain>
    </source>
</reference>
<proteinExistence type="predicted"/>
<dbReference type="PANTHER" id="PTHR38696:SF1">
    <property type="entry name" value="MEDIATOR OF RNA POLYMERASE II TRANSCRIPTION SUBUNIT 13"/>
    <property type="match status" value="1"/>
</dbReference>
<protein>
    <submittedName>
        <fullName evidence="1">Uncharacterized protein</fullName>
    </submittedName>
</protein>